<dbReference type="AlphaFoldDB" id="A0A1G4K841"/>
<dbReference type="OrthoDB" id="4061647at2759"/>
<accession>A0A1G4K841</accession>
<evidence type="ECO:0000313" key="2">
    <source>
        <dbReference type="EMBL" id="SCV00182.1"/>
    </source>
</evidence>
<feature type="region of interest" description="Disordered" evidence="1">
    <location>
        <begin position="252"/>
        <end position="277"/>
    </location>
</feature>
<organism evidence="2 3">
    <name type="scientific">Lachancea meyersii CBS 8951</name>
    <dbReference type="NCBI Taxonomy" id="1266667"/>
    <lineage>
        <taxon>Eukaryota</taxon>
        <taxon>Fungi</taxon>
        <taxon>Dikarya</taxon>
        <taxon>Ascomycota</taxon>
        <taxon>Saccharomycotina</taxon>
        <taxon>Saccharomycetes</taxon>
        <taxon>Saccharomycetales</taxon>
        <taxon>Saccharomycetaceae</taxon>
        <taxon>Lachancea</taxon>
    </lineage>
</organism>
<proteinExistence type="predicted"/>
<feature type="compositionally biased region" description="Basic residues" evidence="1">
    <location>
        <begin position="25"/>
        <end position="35"/>
    </location>
</feature>
<keyword evidence="3" id="KW-1185">Reference proteome</keyword>
<evidence type="ECO:0000313" key="3">
    <source>
        <dbReference type="Proteomes" id="UP000191144"/>
    </source>
</evidence>
<dbReference type="Proteomes" id="UP000191144">
    <property type="component" value="Chromosome G"/>
</dbReference>
<feature type="compositionally biased region" description="Basic and acidic residues" evidence="1">
    <location>
        <begin position="39"/>
        <end position="58"/>
    </location>
</feature>
<reference evidence="3" key="1">
    <citation type="submission" date="2016-03" db="EMBL/GenBank/DDBJ databases">
        <authorList>
            <person name="Devillers Hugo."/>
        </authorList>
    </citation>
    <scope>NUCLEOTIDE SEQUENCE [LARGE SCALE GENOMIC DNA]</scope>
</reference>
<feature type="region of interest" description="Disordered" evidence="1">
    <location>
        <begin position="1"/>
        <end position="68"/>
    </location>
</feature>
<protein>
    <submittedName>
        <fullName evidence="2">LAME_0G08086g1_1</fullName>
    </submittedName>
</protein>
<gene>
    <name evidence="2" type="ORF">LAME_0G08086G</name>
</gene>
<evidence type="ECO:0000256" key="1">
    <source>
        <dbReference type="SAM" id="MobiDB-lite"/>
    </source>
</evidence>
<dbReference type="EMBL" id="LT598484">
    <property type="protein sequence ID" value="SCV00182.1"/>
    <property type="molecule type" value="Genomic_DNA"/>
</dbReference>
<sequence length="277" mass="31166">MPRKHLGSPEQASFELPSLPPWRTPKIKILHHTPSKGRSLLDDRDIFDSPNEPAKDPETPNQQPKNTDVYDFAPFSDKRMLAVSKTDQMLSSESATHCLVFHKDKHKHKCARQDFRPDLNLWCCDSSEDEDEQVSLSESDSHLGSTTGHLLPTERPNVRRLDTGVSTEKIALRRFWNGSDAMDVLEPSQLHDIYSVLQQEQELIHKCERQIQQNEHVSPGTEVDSYKWLRKYCQVVSARDAWMWTEPDLSGARTGGGGGVPSSSTSADYVAAGANTT</sequence>
<name>A0A1G4K841_9SACH</name>